<dbReference type="SUPFAM" id="SSF101327">
    <property type="entry name" value="YgfB-like"/>
    <property type="match status" value="1"/>
</dbReference>
<evidence type="ECO:0000313" key="1">
    <source>
        <dbReference type="EMBL" id="KKL56284.1"/>
    </source>
</evidence>
<comment type="caution">
    <text evidence="1">The sequence shown here is derived from an EMBL/GenBank/DDBJ whole genome shotgun (WGS) entry which is preliminary data.</text>
</comment>
<gene>
    <name evidence="1" type="ORF">LCGC14_2246990</name>
</gene>
<reference evidence="1" key="1">
    <citation type="journal article" date="2015" name="Nature">
        <title>Complex archaea that bridge the gap between prokaryotes and eukaryotes.</title>
        <authorList>
            <person name="Spang A."/>
            <person name="Saw J.H."/>
            <person name="Jorgensen S.L."/>
            <person name="Zaremba-Niedzwiedzka K."/>
            <person name="Martijn J."/>
            <person name="Lind A.E."/>
            <person name="van Eijk R."/>
            <person name="Schleper C."/>
            <person name="Guy L."/>
            <person name="Ettema T.J."/>
        </authorList>
    </citation>
    <scope>NUCLEOTIDE SEQUENCE</scope>
</reference>
<accession>A0A0F9D415</accession>
<organism evidence="1">
    <name type="scientific">marine sediment metagenome</name>
    <dbReference type="NCBI Taxonomy" id="412755"/>
    <lineage>
        <taxon>unclassified sequences</taxon>
        <taxon>metagenomes</taxon>
        <taxon>ecological metagenomes</taxon>
    </lineage>
</organism>
<feature type="non-terminal residue" evidence="1">
    <location>
        <position position="54"/>
    </location>
</feature>
<dbReference type="EMBL" id="LAZR01030549">
    <property type="protein sequence ID" value="KKL56284.1"/>
    <property type="molecule type" value="Genomic_DNA"/>
</dbReference>
<proteinExistence type="predicted"/>
<name>A0A0F9D415_9ZZZZ</name>
<protein>
    <submittedName>
        <fullName evidence="1">Uncharacterized protein</fullName>
    </submittedName>
</protein>
<sequence length="54" mass="5717">MNFNDIANAFVLANLMGSPTELHGALCGRVSGGQKLSEDELLSVVGELLEVDLE</sequence>
<dbReference type="Gene3D" id="1.20.120.740">
    <property type="entry name" value="YgfB uncharacterised protein family UPF0149, PF03695"/>
    <property type="match status" value="1"/>
</dbReference>
<dbReference type="AlphaFoldDB" id="A0A0F9D415"/>
<dbReference type="InterPro" id="IPR036255">
    <property type="entry name" value="YgfB-like_sf"/>
</dbReference>